<evidence type="ECO:0000313" key="1">
    <source>
        <dbReference type="EMBL" id="KKM78172.1"/>
    </source>
</evidence>
<accession>A0A0F9N9U0</accession>
<organism evidence="1">
    <name type="scientific">marine sediment metagenome</name>
    <dbReference type="NCBI Taxonomy" id="412755"/>
    <lineage>
        <taxon>unclassified sequences</taxon>
        <taxon>metagenomes</taxon>
        <taxon>ecological metagenomes</taxon>
    </lineage>
</organism>
<name>A0A0F9N9U0_9ZZZZ</name>
<reference evidence="1" key="1">
    <citation type="journal article" date="2015" name="Nature">
        <title>Complex archaea that bridge the gap between prokaryotes and eukaryotes.</title>
        <authorList>
            <person name="Spang A."/>
            <person name="Saw J.H."/>
            <person name="Jorgensen S.L."/>
            <person name="Zaremba-Niedzwiedzka K."/>
            <person name="Martijn J."/>
            <person name="Lind A.E."/>
            <person name="van Eijk R."/>
            <person name="Schleper C."/>
            <person name="Guy L."/>
            <person name="Ettema T.J."/>
        </authorList>
    </citation>
    <scope>NUCLEOTIDE SEQUENCE</scope>
</reference>
<dbReference type="EMBL" id="LAZR01008531">
    <property type="protein sequence ID" value="KKM78172.1"/>
    <property type="molecule type" value="Genomic_DNA"/>
</dbReference>
<sequence>MAVIINAKGTSVQQFQIGKQGPLIKNVSGNINFKDSTDSSLTGITIDSEVVGSPTGGDQGSGSVNAVSLHINGNALPTILTGSNTLDFGSIASLGQEDLTITVTGAAVGDEVALGLPAAPTSGIIFNTFVSAADTVTVRAHNYTAGAIDPASATYSVRVFQ</sequence>
<proteinExistence type="predicted"/>
<protein>
    <submittedName>
        <fullName evidence="1">Uncharacterized protein</fullName>
    </submittedName>
</protein>
<dbReference type="AlphaFoldDB" id="A0A0F9N9U0"/>
<gene>
    <name evidence="1" type="ORF">LCGC14_1362610</name>
</gene>
<comment type="caution">
    <text evidence="1">The sequence shown here is derived from an EMBL/GenBank/DDBJ whole genome shotgun (WGS) entry which is preliminary data.</text>
</comment>